<evidence type="ECO:0000256" key="1">
    <source>
        <dbReference type="SAM" id="MobiDB-lite"/>
    </source>
</evidence>
<organism evidence="2 3">
    <name type="scientific">Coprinellus micaceus</name>
    <name type="common">Glistening ink-cap mushroom</name>
    <name type="synonym">Coprinus micaceus</name>
    <dbReference type="NCBI Taxonomy" id="71717"/>
    <lineage>
        <taxon>Eukaryota</taxon>
        <taxon>Fungi</taxon>
        <taxon>Dikarya</taxon>
        <taxon>Basidiomycota</taxon>
        <taxon>Agaricomycotina</taxon>
        <taxon>Agaricomycetes</taxon>
        <taxon>Agaricomycetidae</taxon>
        <taxon>Agaricales</taxon>
        <taxon>Agaricineae</taxon>
        <taxon>Psathyrellaceae</taxon>
        <taxon>Coprinellus</taxon>
    </lineage>
</organism>
<name>A0A4Y7T168_COPMI</name>
<feature type="region of interest" description="Disordered" evidence="1">
    <location>
        <begin position="72"/>
        <end position="103"/>
    </location>
</feature>
<comment type="caution">
    <text evidence="2">The sequence shown here is derived from an EMBL/GenBank/DDBJ whole genome shotgun (WGS) entry which is preliminary data.</text>
</comment>
<evidence type="ECO:0000313" key="2">
    <source>
        <dbReference type="EMBL" id="TEB27910.1"/>
    </source>
</evidence>
<dbReference type="AlphaFoldDB" id="A0A4Y7T168"/>
<accession>A0A4Y7T168</accession>
<evidence type="ECO:0000313" key="3">
    <source>
        <dbReference type="Proteomes" id="UP000298030"/>
    </source>
</evidence>
<dbReference type="EMBL" id="QPFP01000036">
    <property type="protein sequence ID" value="TEB27910.1"/>
    <property type="molecule type" value="Genomic_DNA"/>
</dbReference>
<gene>
    <name evidence="2" type="ORF">FA13DRAFT_1876418</name>
</gene>
<reference evidence="2 3" key="1">
    <citation type="journal article" date="2019" name="Nat. Ecol. Evol.">
        <title>Megaphylogeny resolves global patterns of mushroom evolution.</title>
        <authorList>
            <person name="Varga T."/>
            <person name="Krizsan K."/>
            <person name="Foldi C."/>
            <person name="Dima B."/>
            <person name="Sanchez-Garcia M."/>
            <person name="Sanchez-Ramirez S."/>
            <person name="Szollosi G.J."/>
            <person name="Szarkandi J.G."/>
            <person name="Papp V."/>
            <person name="Albert L."/>
            <person name="Andreopoulos W."/>
            <person name="Angelini C."/>
            <person name="Antonin V."/>
            <person name="Barry K.W."/>
            <person name="Bougher N.L."/>
            <person name="Buchanan P."/>
            <person name="Buyck B."/>
            <person name="Bense V."/>
            <person name="Catcheside P."/>
            <person name="Chovatia M."/>
            <person name="Cooper J."/>
            <person name="Damon W."/>
            <person name="Desjardin D."/>
            <person name="Finy P."/>
            <person name="Geml J."/>
            <person name="Haridas S."/>
            <person name="Hughes K."/>
            <person name="Justo A."/>
            <person name="Karasinski D."/>
            <person name="Kautmanova I."/>
            <person name="Kiss B."/>
            <person name="Kocsube S."/>
            <person name="Kotiranta H."/>
            <person name="LaButti K.M."/>
            <person name="Lechner B.E."/>
            <person name="Liimatainen K."/>
            <person name="Lipzen A."/>
            <person name="Lukacs Z."/>
            <person name="Mihaltcheva S."/>
            <person name="Morgado L.N."/>
            <person name="Niskanen T."/>
            <person name="Noordeloos M.E."/>
            <person name="Ohm R.A."/>
            <person name="Ortiz-Santana B."/>
            <person name="Ovrebo C."/>
            <person name="Racz N."/>
            <person name="Riley R."/>
            <person name="Savchenko A."/>
            <person name="Shiryaev A."/>
            <person name="Soop K."/>
            <person name="Spirin V."/>
            <person name="Szebenyi C."/>
            <person name="Tomsovsky M."/>
            <person name="Tulloss R.E."/>
            <person name="Uehling J."/>
            <person name="Grigoriev I.V."/>
            <person name="Vagvolgyi C."/>
            <person name="Papp T."/>
            <person name="Martin F.M."/>
            <person name="Miettinen O."/>
            <person name="Hibbett D.S."/>
            <person name="Nagy L.G."/>
        </authorList>
    </citation>
    <scope>NUCLEOTIDE SEQUENCE [LARGE SCALE GENOMIC DNA]</scope>
    <source>
        <strain evidence="2 3">FP101781</strain>
    </source>
</reference>
<keyword evidence="3" id="KW-1185">Reference proteome</keyword>
<proteinExistence type="predicted"/>
<dbReference type="Proteomes" id="UP000298030">
    <property type="component" value="Unassembled WGS sequence"/>
</dbReference>
<feature type="compositionally biased region" description="Basic and acidic residues" evidence="1">
    <location>
        <begin position="92"/>
        <end position="102"/>
    </location>
</feature>
<protein>
    <submittedName>
        <fullName evidence="2">Uncharacterized protein</fullName>
    </submittedName>
</protein>
<sequence length="297" mass="33398">MLSKLRNRVVEMANAIECLNLQPWKVKVEIAATRSDFAGAVERSLCTLENTEPSFDQPLVLPAQIVKSKLDSRGVREEQRGALPTSRLPHQTPKDVFGKRDVGSQQKGHFKRAQNIPKDCRGIGFNVEEGKDEDFLPYFSGYASNTRQKLVMLLYRFVNFASLRLLRERSVRELSMLDDHTLDPTALTFPSLGFGDNKMWLRGNGCQDSRATLTGKRYNPRVDSDKLEVRLLTEPSSTFGGKKGAWVSPAKCAKCGRGTWGRSARRAVCPEGYEQRTNVVVTAAYKDELPTAKRDRE</sequence>